<name>A0A382QEA1_9ZZZZ</name>
<proteinExistence type="predicted"/>
<gene>
    <name evidence="1" type="ORF">METZ01_LOCUS336737</name>
</gene>
<evidence type="ECO:0000313" key="1">
    <source>
        <dbReference type="EMBL" id="SVC83883.1"/>
    </source>
</evidence>
<accession>A0A382QEA1</accession>
<feature type="non-terminal residue" evidence="1">
    <location>
        <position position="1"/>
    </location>
</feature>
<dbReference type="EMBL" id="UINC01113929">
    <property type="protein sequence ID" value="SVC83883.1"/>
    <property type="molecule type" value="Genomic_DNA"/>
</dbReference>
<dbReference type="AlphaFoldDB" id="A0A382QEA1"/>
<organism evidence="1">
    <name type="scientific">marine metagenome</name>
    <dbReference type="NCBI Taxonomy" id="408172"/>
    <lineage>
        <taxon>unclassified sequences</taxon>
        <taxon>metagenomes</taxon>
        <taxon>ecological metagenomes</taxon>
    </lineage>
</organism>
<protein>
    <submittedName>
        <fullName evidence="1">Uncharacterized protein</fullName>
    </submittedName>
</protein>
<sequence length="332" mass="36515">TNGLVVETKETLDPTEYPTVALKCVEQCPSAASINTTAAAAVALSMETEGYPYVVSPFDPANWPIIASGEFAGEHYNGILASDVKTYTFDGLTVKDATGTAMGFAASVTEAAVGDASYYWPWDGGASYGDTIKWGVRTGRLVPEADLAKLDCPRSSEDATQYRDDHPIHGKDAATTPRYCMDAFWDPTYNLNEWYEIRFGITQWDRQSYVVDQSNSAYISFARPKMLRYQVPDDAVKYGDDAGKNVRLEFGGFGDLWGIPGEVIDTLTGESLGEFHHGDWKDTYRYVSRFIIEAHNGVDPVLTDPNDDAITYKVKALQGEEFLLNKPAVVGT</sequence>
<feature type="non-terminal residue" evidence="1">
    <location>
        <position position="332"/>
    </location>
</feature>
<reference evidence="1" key="1">
    <citation type="submission" date="2018-05" db="EMBL/GenBank/DDBJ databases">
        <authorList>
            <person name="Lanie J.A."/>
            <person name="Ng W.-L."/>
            <person name="Kazmierczak K.M."/>
            <person name="Andrzejewski T.M."/>
            <person name="Davidsen T.M."/>
            <person name="Wayne K.J."/>
            <person name="Tettelin H."/>
            <person name="Glass J.I."/>
            <person name="Rusch D."/>
            <person name="Podicherti R."/>
            <person name="Tsui H.-C.T."/>
            <person name="Winkler M.E."/>
        </authorList>
    </citation>
    <scope>NUCLEOTIDE SEQUENCE</scope>
</reference>